<reference evidence="7 9" key="1">
    <citation type="submission" date="2016-11" db="EMBL/GenBank/DDBJ databases">
        <authorList>
            <person name="Jaros S."/>
            <person name="Januszkiewicz K."/>
            <person name="Wedrychowicz H."/>
        </authorList>
    </citation>
    <scope>NUCLEOTIDE SEQUENCE [LARGE SCALE GENOMIC DNA]</scope>
    <source>
        <strain evidence="7 9">DSM 784</strain>
    </source>
</reference>
<dbReference type="InterPro" id="IPR008928">
    <property type="entry name" value="6-hairpin_glycosidase_sf"/>
</dbReference>
<evidence type="ECO:0000259" key="6">
    <source>
        <dbReference type="Pfam" id="PF17678"/>
    </source>
</evidence>
<comment type="cofactor">
    <cofactor evidence="1">
        <name>Ca(2+)</name>
        <dbReference type="ChEBI" id="CHEBI:29108"/>
    </cofactor>
</comment>
<dbReference type="PANTHER" id="PTHR12143:SF39">
    <property type="entry name" value="SECRETED PROTEIN"/>
    <property type="match status" value="1"/>
</dbReference>
<dbReference type="RefSeq" id="WP_083571590.1">
    <property type="nucleotide sequence ID" value="NZ_CP139972.1"/>
</dbReference>
<dbReference type="STRING" id="1004.SAMN05661012_03612"/>
<dbReference type="GO" id="GO:0006516">
    <property type="term" value="P:glycoprotein catabolic process"/>
    <property type="evidence" value="ECO:0007669"/>
    <property type="project" value="TreeGrafter"/>
</dbReference>
<protein>
    <submittedName>
        <fullName evidence="7">Alpha-1,2-mannosidase, putative</fullName>
    </submittedName>
    <submittedName>
        <fullName evidence="8">GH92 family glycosyl hydrolase</fullName>
        <ecNumber evidence="8">3.2.1.-</ecNumber>
    </submittedName>
</protein>
<dbReference type="Pfam" id="PF07971">
    <property type="entry name" value="Glyco_hydro_92"/>
    <property type="match status" value="1"/>
</dbReference>
<evidence type="ECO:0000259" key="5">
    <source>
        <dbReference type="Pfam" id="PF07971"/>
    </source>
</evidence>
<dbReference type="SUPFAM" id="SSF48208">
    <property type="entry name" value="Six-hairpin glycosidases"/>
    <property type="match status" value="1"/>
</dbReference>
<proteinExistence type="predicted"/>
<evidence type="ECO:0000313" key="10">
    <source>
        <dbReference type="Proteomes" id="UP001326715"/>
    </source>
</evidence>
<name>A0A1K1RBY8_9BACT</name>
<evidence type="ECO:0000313" key="7">
    <source>
        <dbReference type="EMBL" id="SFW69671.1"/>
    </source>
</evidence>
<dbReference type="Proteomes" id="UP001326715">
    <property type="component" value="Chromosome"/>
</dbReference>
<evidence type="ECO:0000256" key="2">
    <source>
        <dbReference type="ARBA" id="ARBA00011245"/>
    </source>
</evidence>
<sequence>MGARFVYHLTMLTAFTLLAGESSQAQEKDLTPYVKPIIGTAKMGHVYPGATVPFGMVQLSPDTDTIPYEMNGKYNPDVYKYCAGYQYSDKTICGFSHTHFSGTGHSDLGDFLIMPTTGQLRLNPGTAAHPETGYRSTFSHDNETAAADYYKVKLDKYNITAELTATNRVGFHQYTFAEATDQAHIILDLMAGIYNYSNKNVWTFVRVENDTLITGYRQTNGWARTRIEYFAMSFSKPFYQYGHQNQTNDVYRGFWRKFDTNHNFPEMAGRQIRAYFDFKVAAGEKVKIKFALSPVSTEGALKNLRAEAPGWDFEKVKADGQALWNKELHKIDAQLLNEDEMVNFYTAMYHAFISPTTYMDVDGNYRGLDQNIHQAQNFTNYTTFSLWDTYRALHPLFNIIQPKRNADMAQSMLAHFDQSAQHMLPVWSHYANENWCMIGYHSVSVIADAVMKGNAPFDANKALDACVTTARHRNYDGLGYFMDNGYVPEDKSGASVSKTLEYAYDDWCIAQMAKKLNRNDIYTEFMKRAENYKNVYDPASGYMRPRLSDGSFKKEFDPLKTDNQGFIEGNAWNYSLYVPQDPAAMIALRGDKKAFSRHLDSLFTMHLPDEFFAETEDITRDGIIGNYVHGNEPSHHAAYLYNWTGEPWKTQERVRMILKKMYKPAADGLGGNDDCGQMSAWYIFTSLGFYPVCPGSTAYILGSPAVKNAVLNLDNGKTFTVEAPNQSETNVYVQKVTLNGKPVLSNSITHEDIMNGGKLVFYMGAKPKK</sequence>
<dbReference type="InterPro" id="IPR005887">
    <property type="entry name" value="GH92_a_mannosidase_put"/>
</dbReference>
<dbReference type="InterPro" id="IPR014718">
    <property type="entry name" value="GH-type_carb-bd"/>
</dbReference>
<gene>
    <name evidence="7" type="ORF">SAMN05661012_03612</name>
    <name evidence="8" type="ORF">SR876_27980</name>
</gene>
<dbReference type="GO" id="GO:0005829">
    <property type="term" value="C:cytosol"/>
    <property type="evidence" value="ECO:0007669"/>
    <property type="project" value="TreeGrafter"/>
</dbReference>
<dbReference type="EMBL" id="CP140154">
    <property type="protein sequence ID" value="WQG88771.1"/>
    <property type="molecule type" value="Genomic_DNA"/>
</dbReference>
<accession>A0A1K1RBY8</accession>
<keyword evidence="3" id="KW-0106">Calcium</keyword>
<dbReference type="EMBL" id="FPIZ01000011">
    <property type="protein sequence ID" value="SFW69671.1"/>
    <property type="molecule type" value="Genomic_DNA"/>
</dbReference>
<dbReference type="InterPro" id="IPR041371">
    <property type="entry name" value="GH92_N"/>
</dbReference>
<evidence type="ECO:0000313" key="8">
    <source>
        <dbReference type="EMBL" id="WQG88771.1"/>
    </source>
</evidence>
<dbReference type="GO" id="GO:0016798">
    <property type="term" value="F:hydrolase activity, acting on glycosyl bonds"/>
    <property type="evidence" value="ECO:0007669"/>
    <property type="project" value="UniProtKB-KW"/>
</dbReference>
<dbReference type="GO" id="GO:0030246">
    <property type="term" value="F:carbohydrate binding"/>
    <property type="evidence" value="ECO:0007669"/>
    <property type="project" value="InterPro"/>
</dbReference>
<dbReference type="Gene3D" id="1.20.1610.10">
    <property type="entry name" value="alpha-1,2-mannosidases domains"/>
    <property type="match status" value="1"/>
</dbReference>
<dbReference type="PANTHER" id="PTHR12143">
    <property type="entry name" value="PEPTIDE N-GLYCANASE PNGASE -RELATED"/>
    <property type="match status" value="1"/>
</dbReference>
<dbReference type="Gene3D" id="1.20.1050.60">
    <property type="entry name" value="alpha-1,2-mannosidase"/>
    <property type="match status" value="1"/>
</dbReference>
<evidence type="ECO:0000256" key="4">
    <source>
        <dbReference type="SAM" id="SignalP"/>
    </source>
</evidence>
<dbReference type="Gene3D" id="2.70.98.10">
    <property type="match status" value="1"/>
</dbReference>
<dbReference type="GO" id="GO:0000224">
    <property type="term" value="F:peptide-N4-(N-acetyl-beta-glucosaminyl)asparagine amidase activity"/>
    <property type="evidence" value="ECO:0007669"/>
    <property type="project" value="TreeGrafter"/>
</dbReference>
<dbReference type="FunFam" id="3.30.2080.10:FF:000001">
    <property type="entry name" value="Alpha-1,2-mannosidase subfamily"/>
    <property type="match status" value="1"/>
</dbReference>
<keyword evidence="4" id="KW-0732">Signal</keyword>
<dbReference type="InterPro" id="IPR050883">
    <property type="entry name" value="PNGase"/>
</dbReference>
<organism evidence="7 9">
    <name type="scientific">Chitinophaga sancti</name>
    <dbReference type="NCBI Taxonomy" id="1004"/>
    <lineage>
        <taxon>Bacteria</taxon>
        <taxon>Pseudomonadati</taxon>
        <taxon>Bacteroidota</taxon>
        <taxon>Chitinophagia</taxon>
        <taxon>Chitinophagales</taxon>
        <taxon>Chitinophagaceae</taxon>
        <taxon>Chitinophaga</taxon>
    </lineage>
</organism>
<feature type="chain" id="PRO_5013063434" evidence="4">
    <location>
        <begin position="20"/>
        <end position="769"/>
    </location>
</feature>
<feature type="domain" description="Glycosyl hydrolase family 92" evidence="5">
    <location>
        <begin position="300"/>
        <end position="764"/>
    </location>
</feature>
<dbReference type="OrthoDB" id="9804511at2"/>
<dbReference type="Pfam" id="PF17678">
    <property type="entry name" value="Glyco_hydro_92N"/>
    <property type="match status" value="1"/>
</dbReference>
<comment type="subunit">
    <text evidence="2">Monomer.</text>
</comment>
<keyword evidence="8" id="KW-0326">Glycosidase</keyword>
<evidence type="ECO:0000256" key="3">
    <source>
        <dbReference type="ARBA" id="ARBA00022837"/>
    </source>
</evidence>
<dbReference type="Proteomes" id="UP000183788">
    <property type="component" value="Unassembled WGS sequence"/>
</dbReference>
<dbReference type="AlphaFoldDB" id="A0A1K1RBY8"/>
<dbReference type="InterPro" id="IPR012939">
    <property type="entry name" value="Glyco_hydro_92"/>
</dbReference>
<dbReference type="EC" id="3.2.1.-" evidence="8"/>
<feature type="signal peptide" evidence="4">
    <location>
        <begin position="1"/>
        <end position="19"/>
    </location>
</feature>
<dbReference type="GO" id="GO:0005975">
    <property type="term" value="P:carbohydrate metabolic process"/>
    <property type="evidence" value="ECO:0007669"/>
    <property type="project" value="InterPro"/>
</dbReference>
<dbReference type="Gene3D" id="3.30.2080.10">
    <property type="entry name" value="GH92 mannosidase domain"/>
    <property type="match status" value="1"/>
</dbReference>
<evidence type="ECO:0000256" key="1">
    <source>
        <dbReference type="ARBA" id="ARBA00001913"/>
    </source>
</evidence>
<evidence type="ECO:0000313" key="9">
    <source>
        <dbReference type="Proteomes" id="UP000183788"/>
    </source>
</evidence>
<feature type="domain" description="Glycosyl hydrolase family 92 N-terminal" evidence="6">
    <location>
        <begin position="33"/>
        <end position="293"/>
    </location>
</feature>
<dbReference type="FunFam" id="1.20.1050.60:FF:000001">
    <property type="entry name" value="Putative alpha-1,2-mannosidase"/>
    <property type="match status" value="1"/>
</dbReference>
<reference evidence="8 10" key="2">
    <citation type="submission" date="2023-11" db="EMBL/GenBank/DDBJ databases">
        <title>MicrobeMod: A computational toolkit for identifying prokaryotic methylation and restriction-modification with nanopore sequencing.</title>
        <authorList>
            <person name="Crits-Christoph A."/>
            <person name="Kang S.C."/>
            <person name="Lee H."/>
            <person name="Ostrov N."/>
        </authorList>
    </citation>
    <scope>NUCLEOTIDE SEQUENCE [LARGE SCALE GENOMIC DNA]</scope>
    <source>
        <strain evidence="8 10">ATCC 23090</strain>
    </source>
</reference>
<keyword evidence="8" id="KW-0378">Hydrolase</keyword>
<dbReference type="NCBIfam" id="TIGR01180">
    <property type="entry name" value="aman2_put"/>
    <property type="match status" value="1"/>
</dbReference>
<keyword evidence="10" id="KW-1185">Reference proteome</keyword>